<dbReference type="EMBL" id="CM009751">
    <property type="protein sequence ID" value="PUZ67175.1"/>
    <property type="molecule type" value="Genomic_DNA"/>
</dbReference>
<evidence type="ECO:0000313" key="2">
    <source>
        <dbReference type="EMBL" id="PUZ67175.1"/>
    </source>
</evidence>
<gene>
    <name evidence="2" type="ORF">GQ55_3G411900</name>
</gene>
<name>A0A2T7EH75_9POAL</name>
<sequence>MGLEKNYVKRPGAGTTRMHAALAIPPGRSPLPWSLPIPHLPLSWRRPSLTTGTTARIRPSAPPPHHPGSPWLHHSTSQPPKQAGWLAAARAMAPRGRAMPPCCAPARRLGRPVPKVCSAPTAPDQLPPRSWKKSWLLLVSRAGSQLELISRLTSVRLRRDLIARSRAHLTAALPRSITKELNTDKAGGAYQCCCCGEAESRCRI</sequence>
<dbReference type="Proteomes" id="UP000244336">
    <property type="component" value="Chromosome 3"/>
</dbReference>
<dbReference type="Gramene" id="PUZ67175">
    <property type="protein sequence ID" value="PUZ67175"/>
    <property type="gene ID" value="GQ55_3G411900"/>
</dbReference>
<dbReference type="AlphaFoldDB" id="A0A2T7EH75"/>
<keyword evidence="3" id="KW-1185">Reference proteome</keyword>
<evidence type="ECO:0000256" key="1">
    <source>
        <dbReference type="SAM" id="MobiDB-lite"/>
    </source>
</evidence>
<protein>
    <submittedName>
        <fullName evidence="2">Uncharacterized protein</fullName>
    </submittedName>
</protein>
<reference evidence="2 3" key="1">
    <citation type="submission" date="2018-04" db="EMBL/GenBank/DDBJ databases">
        <title>WGS assembly of Panicum hallii var. hallii HAL2.</title>
        <authorList>
            <person name="Lovell J."/>
            <person name="Jenkins J."/>
            <person name="Lowry D."/>
            <person name="Mamidi S."/>
            <person name="Sreedasyam A."/>
            <person name="Weng X."/>
            <person name="Barry K."/>
            <person name="Bonette J."/>
            <person name="Campitelli B."/>
            <person name="Daum C."/>
            <person name="Gordon S."/>
            <person name="Gould B."/>
            <person name="Lipzen A."/>
            <person name="MacQueen A."/>
            <person name="Palacio-Mejia J."/>
            <person name="Plott C."/>
            <person name="Shakirov E."/>
            <person name="Shu S."/>
            <person name="Yoshinaga Y."/>
            <person name="Zane M."/>
            <person name="Rokhsar D."/>
            <person name="Grimwood J."/>
            <person name="Schmutz J."/>
            <person name="Juenger T."/>
        </authorList>
    </citation>
    <scope>NUCLEOTIDE SEQUENCE [LARGE SCALE GENOMIC DNA]</scope>
    <source>
        <strain evidence="3">cv. HAL2</strain>
    </source>
</reference>
<evidence type="ECO:0000313" key="3">
    <source>
        <dbReference type="Proteomes" id="UP000244336"/>
    </source>
</evidence>
<proteinExistence type="predicted"/>
<accession>A0A2T7EH75</accession>
<feature type="region of interest" description="Disordered" evidence="1">
    <location>
        <begin position="53"/>
        <end position="82"/>
    </location>
</feature>
<organism evidence="2 3">
    <name type="scientific">Panicum hallii var. hallii</name>
    <dbReference type="NCBI Taxonomy" id="1504633"/>
    <lineage>
        <taxon>Eukaryota</taxon>
        <taxon>Viridiplantae</taxon>
        <taxon>Streptophyta</taxon>
        <taxon>Embryophyta</taxon>
        <taxon>Tracheophyta</taxon>
        <taxon>Spermatophyta</taxon>
        <taxon>Magnoliopsida</taxon>
        <taxon>Liliopsida</taxon>
        <taxon>Poales</taxon>
        <taxon>Poaceae</taxon>
        <taxon>PACMAD clade</taxon>
        <taxon>Panicoideae</taxon>
        <taxon>Panicodae</taxon>
        <taxon>Paniceae</taxon>
        <taxon>Panicinae</taxon>
        <taxon>Panicum</taxon>
        <taxon>Panicum sect. Panicum</taxon>
    </lineage>
</organism>